<accession>A0A939D6J2</accession>
<sequence>MSNKIIDNVYSVGVVDKDVRMFHGYFTPIGTTYNSYLVIDEKITLVDFVKAAFADEFLQNLEEVLQGRMIDYIVCNHVEPDHSGALPKVMEKYPQAMVYGTANCAKGLKAYYPDAKYDFTTVKLGDVLNTGKYNFKFIPMPMVHWPDSMSTYLEEEELLFSNDAFGQHTGTGELLDTENGLEKLIDRSADYFANILLPFCGQILKLLDQISGLKLRIVCPSHGVIITKYIPEILQKYVSWCNNETEEKRVLIVYDTMWGTTRKLAEKLNREYSEKGFDVEVINLTEHHYSDAMSRALEAKYIFVGSPTLNNNMLPSVSAFLIYLKGLRPKKRIGKAFGAYGWSGESISQINEILISCGFEMEEPLKVLWNI</sequence>
<proteinExistence type="inferred from homology"/>
<dbReference type="PIRSF" id="PIRSF005243">
    <property type="entry name" value="ROO"/>
    <property type="match status" value="1"/>
</dbReference>
<dbReference type="PROSITE" id="PS50902">
    <property type="entry name" value="FLAVODOXIN_LIKE"/>
    <property type="match status" value="1"/>
</dbReference>
<dbReference type="InterPro" id="IPR001226">
    <property type="entry name" value="Flavodoxin_CS"/>
</dbReference>
<dbReference type="SUPFAM" id="SSF52218">
    <property type="entry name" value="Flavoproteins"/>
    <property type="match status" value="1"/>
</dbReference>
<dbReference type="SMART" id="SM00849">
    <property type="entry name" value="Lactamase_B"/>
    <property type="match status" value="1"/>
</dbReference>
<dbReference type="CDD" id="cd07709">
    <property type="entry name" value="flavodiiron_proteins_MBL-fold"/>
    <property type="match status" value="1"/>
</dbReference>
<reference evidence="3" key="1">
    <citation type="submission" date="2021-02" db="EMBL/GenBank/DDBJ databases">
        <title>Abyssanaerobacter marinus gen.nov., sp., nov, anaerobic bacterium isolated from the Onnuri vent field of Indian Ocean and suggestion of Mogibacteriaceae fam. nov., and proposal of reclassification of ambiguous this family's genus member.</title>
        <authorList>
            <person name="Kim Y.J."/>
            <person name="Yang J.-A."/>
        </authorList>
    </citation>
    <scope>NUCLEOTIDE SEQUENCE</scope>
    <source>
        <strain evidence="3">DSM 2634</strain>
    </source>
</reference>
<dbReference type="InterPro" id="IPR016440">
    <property type="entry name" value="Rubredoxin-O_OxRdtase"/>
</dbReference>
<keyword evidence="4" id="KW-1185">Reference proteome</keyword>
<protein>
    <submittedName>
        <fullName evidence="3">FprA family A-type flavoprotein</fullName>
    </submittedName>
</protein>
<dbReference type="GO" id="GO:0009055">
    <property type="term" value="F:electron transfer activity"/>
    <property type="evidence" value="ECO:0007669"/>
    <property type="project" value="InterPro"/>
</dbReference>
<dbReference type="InterPro" id="IPR001279">
    <property type="entry name" value="Metallo-B-lactamas"/>
</dbReference>
<dbReference type="InterPro" id="IPR029039">
    <property type="entry name" value="Flavoprotein-like_sf"/>
</dbReference>
<evidence type="ECO:0000259" key="2">
    <source>
        <dbReference type="PROSITE" id="PS50902"/>
    </source>
</evidence>
<dbReference type="SUPFAM" id="SSF56281">
    <property type="entry name" value="Metallo-hydrolase/oxidoreductase"/>
    <property type="match status" value="1"/>
</dbReference>
<dbReference type="Pfam" id="PF00258">
    <property type="entry name" value="Flavodoxin_1"/>
    <property type="match status" value="1"/>
</dbReference>
<dbReference type="GO" id="GO:0016651">
    <property type="term" value="F:oxidoreductase activity, acting on NAD(P)H"/>
    <property type="evidence" value="ECO:0007669"/>
    <property type="project" value="UniProtKB-ARBA"/>
</dbReference>
<dbReference type="PANTHER" id="PTHR43717">
    <property type="entry name" value="ANAEROBIC NITRIC OXIDE REDUCTASE FLAVORUBREDOXIN"/>
    <property type="match status" value="1"/>
</dbReference>
<dbReference type="Pfam" id="PF19583">
    <property type="entry name" value="ODP"/>
    <property type="match status" value="1"/>
</dbReference>
<organism evidence="3 4">
    <name type="scientific">Clostridium aminobutyricum</name>
    <dbReference type="NCBI Taxonomy" id="33953"/>
    <lineage>
        <taxon>Bacteria</taxon>
        <taxon>Bacillati</taxon>
        <taxon>Bacillota</taxon>
        <taxon>Clostridia</taxon>
        <taxon>Eubacteriales</taxon>
        <taxon>Clostridiaceae</taxon>
        <taxon>Clostridium</taxon>
    </lineage>
</organism>
<comment type="caution">
    <text evidence="3">The sequence shown here is derived from an EMBL/GenBank/DDBJ whole genome shotgun (WGS) entry which is preliminary data.</text>
</comment>
<dbReference type="Gene3D" id="3.40.50.360">
    <property type="match status" value="1"/>
</dbReference>
<dbReference type="PANTHER" id="PTHR43717:SF1">
    <property type="entry name" value="ANAEROBIC NITRIC OXIDE REDUCTASE FLAVORUBREDOXIN"/>
    <property type="match status" value="1"/>
</dbReference>
<dbReference type="Gene3D" id="3.60.15.10">
    <property type="entry name" value="Ribonuclease Z/Hydroxyacylglutathione hydrolase-like"/>
    <property type="match status" value="1"/>
</dbReference>
<comment type="similarity">
    <text evidence="1">In the N-terminal section; belongs to the zinc metallo-hydrolase group 3 family.</text>
</comment>
<dbReference type="EMBL" id="JAFJZZ010000001">
    <property type="protein sequence ID" value="MBN7772354.1"/>
    <property type="molecule type" value="Genomic_DNA"/>
</dbReference>
<evidence type="ECO:0000256" key="1">
    <source>
        <dbReference type="ARBA" id="ARBA00007121"/>
    </source>
</evidence>
<dbReference type="InterPro" id="IPR036866">
    <property type="entry name" value="RibonucZ/Hydroxyglut_hydro"/>
</dbReference>
<dbReference type="InterPro" id="IPR045761">
    <property type="entry name" value="ODP_dom"/>
</dbReference>
<dbReference type="AlphaFoldDB" id="A0A939D6J2"/>
<evidence type="ECO:0000313" key="4">
    <source>
        <dbReference type="Proteomes" id="UP000664545"/>
    </source>
</evidence>
<dbReference type="PROSITE" id="PS00201">
    <property type="entry name" value="FLAVODOXIN"/>
    <property type="match status" value="1"/>
</dbReference>
<dbReference type="GO" id="GO:0010181">
    <property type="term" value="F:FMN binding"/>
    <property type="evidence" value="ECO:0007669"/>
    <property type="project" value="InterPro"/>
</dbReference>
<dbReference type="RefSeq" id="WP_206581163.1">
    <property type="nucleotide sequence ID" value="NZ_JAFJZZ010000001.1"/>
</dbReference>
<dbReference type="InterPro" id="IPR008254">
    <property type="entry name" value="Flavodoxin/NO_synth"/>
</dbReference>
<evidence type="ECO:0000313" key="3">
    <source>
        <dbReference type="EMBL" id="MBN7772354.1"/>
    </source>
</evidence>
<name>A0A939D6J2_CLOAM</name>
<feature type="domain" description="Flavodoxin-like" evidence="2">
    <location>
        <begin position="250"/>
        <end position="371"/>
    </location>
</feature>
<dbReference type="Proteomes" id="UP000664545">
    <property type="component" value="Unassembled WGS sequence"/>
</dbReference>
<gene>
    <name evidence="3" type="ORF">JYB65_03170</name>
</gene>
<dbReference type="GO" id="GO:0046872">
    <property type="term" value="F:metal ion binding"/>
    <property type="evidence" value="ECO:0007669"/>
    <property type="project" value="InterPro"/>
</dbReference>